<feature type="non-terminal residue" evidence="2">
    <location>
        <position position="88"/>
    </location>
</feature>
<sequence>MTCHPFALALNLHATIAYTAFDVSIDSNPLQYLKTSLHLIRFSIQKMHKIKYPIIRQILTNMTRTKRQSICNSDEKFVRILVTNIRRN</sequence>
<organism evidence="2">
    <name type="scientific">Pararge aegeria</name>
    <name type="common">speckled wood butterfly</name>
    <dbReference type="NCBI Taxonomy" id="116150"/>
    <lineage>
        <taxon>Eukaryota</taxon>
        <taxon>Metazoa</taxon>
        <taxon>Ecdysozoa</taxon>
        <taxon>Arthropoda</taxon>
        <taxon>Hexapoda</taxon>
        <taxon>Insecta</taxon>
        <taxon>Pterygota</taxon>
        <taxon>Neoptera</taxon>
        <taxon>Endopterygota</taxon>
        <taxon>Lepidoptera</taxon>
        <taxon>Glossata</taxon>
        <taxon>Ditrysia</taxon>
        <taxon>Papilionoidea</taxon>
        <taxon>Nymphalidae</taxon>
        <taxon>Satyrinae</taxon>
        <taxon>Satyrini</taxon>
        <taxon>Parargina</taxon>
        <taxon>Pararge</taxon>
    </lineage>
</organism>
<feature type="chain" id="PRO_5004522593" evidence="1">
    <location>
        <begin position="18"/>
        <end position="88"/>
    </location>
</feature>
<evidence type="ECO:0000256" key="1">
    <source>
        <dbReference type="SAM" id="SignalP"/>
    </source>
</evidence>
<name>S4PW93_9NEOP</name>
<reference evidence="2" key="1">
    <citation type="journal article" date="2013" name="BMC Genomics">
        <title>Unscrambling butterfly oogenesis.</title>
        <authorList>
            <person name="Carter J.M."/>
            <person name="Baker S.C."/>
            <person name="Pink R."/>
            <person name="Carter D.R."/>
            <person name="Collins A."/>
            <person name="Tomlin J."/>
            <person name="Gibbs M."/>
            <person name="Breuker C.J."/>
        </authorList>
    </citation>
    <scope>NUCLEOTIDE SEQUENCE</scope>
    <source>
        <tissue evidence="2">Ovary</tissue>
    </source>
</reference>
<keyword evidence="1" id="KW-0732">Signal</keyword>
<dbReference type="EMBL" id="GAIX01007188">
    <property type="protein sequence ID" value="JAA85372.1"/>
    <property type="molecule type" value="Transcribed_RNA"/>
</dbReference>
<reference evidence="2" key="2">
    <citation type="submission" date="2013-05" db="EMBL/GenBank/DDBJ databases">
        <authorList>
            <person name="Carter J.-M."/>
            <person name="Baker S.C."/>
            <person name="Pink R."/>
            <person name="Carter D.R.F."/>
            <person name="Collins A."/>
            <person name="Tomlin J."/>
            <person name="Gibbs M."/>
            <person name="Breuker C.J."/>
        </authorList>
    </citation>
    <scope>NUCLEOTIDE SEQUENCE</scope>
    <source>
        <tissue evidence="2">Ovary</tissue>
    </source>
</reference>
<proteinExistence type="predicted"/>
<protein>
    <submittedName>
        <fullName evidence="2">Uncharacterized protein</fullName>
    </submittedName>
</protein>
<dbReference type="AlphaFoldDB" id="S4PW93"/>
<accession>S4PW93</accession>
<evidence type="ECO:0000313" key="2">
    <source>
        <dbReference type="EMBL" id="JAA85372.1"/>
    </source>
</evidence>
<feature type="signal peptide" evidence="1">
    <location>
        <begin position="1"/>
        <end position="17"/>
    </location>
</feature>